<dbReference type="PROSITE" id="PS50109">
    <property type="entry name" value="HIS_KIN"/>
    <property type="match status" value="1"/>
</dbReference>
<dbReference type="InterPro" id="IPR005467">
    <property type="entry name" value="His_kinase_dom"/>
</dbReference>
<reference evidence="20" key="1">
    <citation type="submission" date="2020-12" db="EMBL/GenBank/DDBJ databases">
        <authorList>
            <person name="Huq M.A."/>
        </authorList>
    </citation>
    <scope>NUCLEOTIDE SEQUENCE</scope>
    <source>
        <strain evidence="20">MAHUQ-46</strain>
    </source>
</reference>
<evidence type="ECO:0000256" key="1">
    <source>
        <dbReference type="ARBA" id="ARBA00000085"/>
    </source>
</evidence>
<protein>
    <recommendedName>
        <fullName evidence="16">Heme sensor protein HssS</fullName>
        <ecNumber evidence="3">2.7.13.3</ecNumber>
    </recommendedName>
</protein>
<keyword evidence="11 17" id="KW-1133">Transmembrane helix</keyword>
<evidence type="ECO:0000256" key="16">
    <source>
        <dbReference type="ARBA" id="ARBA00040841"/>
    </source>
</evidence>
<dbReference type="FunFam" id="1.10.287.130:FF:000001">
    <property type="entry name" value="Two-component sensor histidine kinase"/>
    <property type="match status" value="1"/>
</dbReference>
<evidence type="ECO:0000256" key="9">
    <source>
        <dbReference type="ARBA" id="ARBA00022777"/>
    </source>
</evidence>
<keyword evidence="7 17" id="KW-0812">Transmembrane</keyword>
<comment type="caution">
    <text evidence="20">The sequence shown here is derived from an EMBL/GenBank/DDBJ whole genome shotgun (WGS) entry which is preliminary data.</text>
</comment>
<dbReference type="SUPFAM" id="SSF47384">
    <property type="entry name" value="Homodimeric domain of signal transducing histidine kinase"/>
    <property type="match status" value="1"/>
</dbReference>
<feature type="domain" description="Histidine kinase" evidence="18">
    <location>
        <begin position="235"/>
        <end position="452"/>
    </location>
</feature>
<keyword evidence="6" id="KW-0808">Transferase</keyword>
<evidence type="ECO:0000256" key="6">
    <source>
        <dbReference type="ARBA" id="ARBA00022679"/>
    </source>
</evidence>
<evidence type="ECO:0000256" key="15">
    <source>
        <dbReference type="ARBA" id="ARBA00037219"/>
    </source>
</evidence>
<dbReference type="Proteomes" id="UP000640274">
    <property type="component" value="Unassembled WGS sequence"/>
</dbReference>
<keyword evidence="9" id="KW-0418">Kinase</keyword>
<keyword evidence="10" id="KW-0067">ATP-binding</keyword>
<evidence type="ECO:0000313" key="21">
    <source>
        <dbReference type="Proteomes" id="UP000640274"/>
    </source>
</evidence>
<dbReference type="Gene3D" id="3.30.565.10">
    <property type="entry name" value="Histidine kinase-like ATPase, C-terminal domain"/>
    <property type="match status" value="1"/>
</dbReference>
<evidence type="ECO:0000256" key="17">
    <source>
        <dbReference type="SAM" id="Phobius"/>
    </source>
</evidence>
<keyword evidence="5" id="KW-0597">Phosphoprotein</keyword>
<dbReference type="PROSITE" id="PS50885">
    <property type="entry name" value="HAMP"/>
    <property type="match status" value="1"/>
</dbReference>
<dbReference type="EMBL" id="JAELUP010000027">
    <property type="protein sequence ID" value="MBJ6361439.1"/>
    <property type="molecule type" value="Genomic_DNA"/>
</dbReference>
<evidence type="ECO:0000256" key="3">
    <source>
        <dbReference type="ARBA" id="ARBA00012438"/>
    </source>
</evidence>
<dbReference type="InterPro" id="IPR003661">
    <property type="entry name" value="HisK_dim/P_dom"/>
</dbReference>
<comment type="function">
    <text evidence="15">Member of the two-component regulatory system HssS/HssR involved in intracellular heme homeostasis and tempering of staphylococcal virulence. HssS functions as a heme sensor histidine kinase which is autophosphorylated at a histidine residue and transfers its phosphate group to an aspartate residue of HssR. HssR/HssS activates the expression of hrtAB, an efflux pump, in response to extracellular heme, hemin, hemoglobin or blood.</text>
</comment>
<dbReference type="InterPro" id="IPR004358">
    <property type="entry name" value="Sig_transdc_His_kin-like_C"/>
</dbReference>
<keyword evidence="4" id="KW-1003">Cell membrane</keyword>
<dbReference type="EC" id="2.7.13.3" evidence="3"/>
<dbReference type="SMART" id="SM00304">
    <property type="entry name" value="HAMP"/>
    <property type="match status" value="1"/>
</dbReference>
<evidence type="ECO:0000256" key="14">
    <source>
        <dbReference type="ARBA" id="ARBA00023136"/>
    </source>
</evidence>
<dbReference type="Gene3D" id="6.10.340.10">
    <property type="match status" value="1"/>
</dbReference>
<dbReference type="RefSeq" id="WP_199018987.1">
    <property type="nucleotide sequence ID" value="NZ_JAELUP010000027.1"/>
</dbReference>
<evidence type="ECO:0000256" key="2">
    <source>
        <dbReference type="ARBA" id="ARBA00004651"/>
    </source>
</evidence>
<dbReference type="GO" id="GO:0000155">
    <property type="term" value="F:phosphorelay sensor kinase activity"/>
    <property type="evidence" value="ECO:0007669"/>
    <property type="project" value="InterPro"/>
</dbReference>
<dbReference type="InterPro" id="IPR003660">
    <property type="entry name" value="HAMP_dom"/>
</dbReference>
<dbReference type="GO" id="GO:0005524">
    <property type="term" value="F:ATP binding"/>
    <property type="evidence" value="ECO:0007669"/>
    <property type="project" value="UniProtKB-KW"/>
</dbReference>
<evidence type="ECO:0000256" key="5">
    <source>
        <dbReference type="ARBA" id="ARBA00022553"/>
    </source>
</evidence>
<dbReference type="PANTHER" id="PTHR45528">
    <property type="entry name" value="SENSOR HISTIDINE KINASE CPXA"/>
    <property type="match status" value="1"/>
</dbReference>
<keyword evidence="12" id="KW-0902">Two-component regulatory system</keyword>
<keyword evidence="13" id="KW-0843">Virulence</keyword>
<feature type="domain" description="HAMP" evidence="19">
    <location>
        <begin position="175"/>
        <end position="227"/>
    </location>
</feature>
<keyword evidence="21" id="KW-1185">Reference proteome</keyword>
<dbReference type="InterPro" id="IPR036890">
    <property type="entry name" value="HATPase_C_sf"/>
</dbReference>
<dbReference type="InterPro" id="IPR036097">
    <property type="entry name" value="HisK_dim/P_sf"/>
</dbReference>
<dbReference type="SUPFAM" id="SSF55874">
    <property type="entry name" value="ATPase domain of HSP90 chaperone/DNA topoisomerase II/histidine kinase"/>
    <property type="match status" value="1"/>
</dbReference>
<evidence type="ECO:0000256" key="12">
    <source>
        <dbReference type="ARBA" id="ARBA00023012"/>
    </source>
</evidence>
<organism evidence="20 21">
    <name type="scientific">Paenibacillus roseus</name>
    <dbReference type="NCBI Taxonomy" id="2798579"/>
    <lineage>
        <taxon>Bacteria</taxon>
        <taxon>Bacillati</taxon>
        <taxon>Bacillota</taxon>
        <taxon>Bacilli</taxon>
        <taxon>Bacillales</taxon>
        <taxon>Paenibacillaceae</taxon>
        <taxon>Paenibacillus</taxon>
    </lineage>
</organism>
<accession>A0A934J186</accession>
<keyword evidence="14 17" id="KW-0472">Membrane</keyword>
<dbReference type="FunFam" id="3.30.565.10:FF:000006">
    <property type="entry name" value="Sensor histidine kinase WalK"/>
    <property type="match status" value="1"/>
</dbReference>
<comment type="subcellular location">
    <subcellularLocation>
        <location evidence="2">Cell membrane</location>
        <topology evidence="2">Multi-pass membrane protein</topology>
    </subcellularLocation>
</comment>
<dbReference type="SMART" id="SM00388">
    <property type="entry name" value="HisKA"/>
    <property type="match status" value="1"/>
</dbReference>
<evidence type="ECO:0000256" key="7">
    <source>
        <dbReference type="ARBA" id="ARBA00022692"/>
    </source>
</evidence>
<dbReference type="GO" id="GO:0005886">
    <property type="term" value="C:plasma membrane"/>
    <property type="evidence" value="ECO:0007669"/>
    <property type="project" value="UniProtKB-SubCell"/>
</dbReference>
<name>A0A934J186_9BACL</name>
<dbReference type="PRINTS" id="PR00344">
    <property type="entry name" value="BCTRLSENSOR"/>
</dbReference>
<dbReference type="SMART" id="SM00387">
    <property type="entry name" value="HATPase_c"/>
    <property type="match status" value="1"/>
</dbReference>
<feature type="transmembrane region" description="Helical" evidence="17">
    <location>
        <begin position="6"/>
        <end position="32"/>
    </location>
</feature>
<evidence type="ECO:0000256" key="4">
    <source>
        <dbReference type="ARBA" id="ARBA00022475"/>
    </source>
</evidence>
<sequence length="461" mass="52262">MIRTLYIRVVLTFLAVIIIALVSSFLVSFMIFQKELKDIQIKEMTTAAEDMIRVYQQTPDKDQDPFMMNIVKLLSFPARIYNAEGEVKVYGWTPDKKGQGVLPEHVQQVLSGKPYWSEHDNEIKFGGLPFEYKGESYALFIKPTGQNANTIIRLFFTILGLVLGIGSLCILIAARYLVKPLKVMTKATKRLAKGDFDVELQMKRKDEFGTLAQSFDEMAKELKQLEQMRQDFVSNVSHEIQSPLTSISGFAKALKLDNLVTEEKRNHYLDIILKESERLSRLSDNLLKLASLDSRQHPFQLQTFNLDEQIRQIMVVCEPLCKAKNIQMDLWSPPALKITADADQLNQVWMNLIGNSIKFTPEGGHILIDIRCNTEEYIVTIKDSGIGIAVEELKHIFERFYKTDRSRDRAINGNGLGLAIVKKIISLHHGRIEAKSSIGEGSTFVVTLPRVFSTSDSAAKL</sequence>
<gene>
    <name evidence="20" type="ORF">JFN88_08990</name>
</gene>
<evidence type="ECO:0000256" key="10">
    <source>
        <dbReference type="ARBA" id="ARBA00022840"/>
    </source>
</evidence>
<dbReference type="CDD" id="cd06225">
    <property type="entry name" value="HAMP"/>
    <property type="match status" value="1"/>
</dbReference>
<evidence type="ECO:0000256" key="11">
    <source>
        <dbReference type="ARBA" id="ARBA00022989"/>
    </source>
</evidence>
<dbReference type="CDD" id="cd00082">
    <property type="entry name" value="HisKA"/>
    <property type="match status" value="1"/>
</dbReference>
<dbReference type="InterPro" id="IPR050398">
    <property type="entry name" value="HssS/ArlS-like"/>
</dbReference>
<proteinExistence type="predicted"/>
<dbReference type="SUPFAM" id="SSF158472">
    <property type="entry name" value="HAMP domain-like"/>
    <property type="match status" value="1"/>
</dbReference>
<evidence type="ECO:0000256" key="13">
    <source>
        <dbReference type="ARBA" id="ARBA00023026"/>
    </source>
</evidence>
<keyword evidence="8" id="KW-0547">Nucleotide-binding</keyword>
<dbReference type="CDD" id="cd00075">
    <property type="entry name" value="HATPase"/>
    <property type="match status" value="1"/>
</dbReference>
<evidence type="ECO:0000259" key="18">
    <source>
        <dbReference type="PROSITE" id="PS50109"/>
    </source>
</evidence>
<dbReference type="Pfam" id="PF02518">
    <property type="entry name" value="HATPase_c"/>
    <property type="match status" value="1"/>
</dbReference>
<dbReference type="PANTHER" id="PTHR45528:SF11">
    <property type="entry name" value="HISTIDINE KINASE"/>
    <property type="match status" value="1"/>
</dbReference>
<evidence type="ECO:0000256" key="8">
    <source>
        <dbReference type="ARBA" id="ARBA00022741"/>
    </source>
</evidence>
<dbReference type="AlphaFoldDB" id="A0A934J186"/>
<dbReference type="InterPro" id="IPR003594">
    <property type="entry name" value="HATPase_dom"/>
</dbReference>
<evidence type="ECO:0000313" key="20">
    <source>
        <dbReference type="EMBL" id="MBJ6361439.1"/>
    </source>
</evidence>
<feature type="transmembrane region" description="Helical" evidence="17">
    <location>
        <begin position="154"/>
        <end position="178"/>
    </location>
</feature>
<comment type="catalytic activity">
    <reaction evidence="1">
        <text>ATP + protein L-histidine = ADP + protein N-phospho-L-histidine.</text>
        <dbReference type="EC" id="2.7.13.3"/>
    </reaction>
</comment>
<dbReference type="Pfam" id="PF00512">
    <property type="entry name" value="HisKA"/>
    <property type="match status" value="1"/>
</dbReference>
<evidence type="ECO:0000259" key="19">
    <source>
        <dbReference type="PROSITE" id="PS50885"/>
    </source>
</evidence>
<dbReference type="Pfam" id="PF00672">
    <property type="entry name" value="HAMP"/>
    <property type="match status" value="1"/>
</dbReference>
<dbReference type="Gene3D" id="1.10.287.130">
    <property type="match status" value="1"/>
</dbReference>